<dbReference type="AlphaFoldDB" id="A0A0B4G886"/>
<feature type="transmembrane region" description="Helical" evidence="10">
    <location>
        <begin position="336"/>
        <end position="359"/>
    </location>
</feature>
<feature type="compositionally biased region" description="Basic and acidic residues" evidence="9">
    <location>
        <begin position="29"/>
        <end position="50"/>
    </location>
</feature>
<feature type="transmembrane region" description="Helical" evidence="10">
    <location>
        <begin position="491"/>
        <end position="511"/>
    </location>
</feature>
<feature type="transmembrane region" description="Helical" evidence="10">
    <location>
        <begin position="575"/>
        <end position="596"/>
    </location>
</feature>
<keyword evidence="6" id="KW-0653">Protein transport</keyword>
<accession>A0A0B4G886</accession>
<dbReference type="Pfam" id="PF03169">
    <property type="entry name" value="OPT"/>
    <property type="match status" value="1"/>
</dbReference>
<evidence type="ECO:0000256" key="10">
    <source>
        <dbReference type="SAM" id="Phobius"/>
    </source>
</evidence>
<dbReference type="NCBIfam" id="TIGR00727">
    <property type="entry name" value="ISP4_OPT"/>
    <property type="match status" value="1"/>
</dbReference>
<evidence type="ECO:0000256" key="2">
    <source>
        <dbReference type="ARBA" id="ARBA00008807"/>
    </source>
</evidence>
<proteinExistence type="inferred from homology"/>
<feature type="transmembrane region" description="Helical" evidence="10">
    <location>
        <begin position="691"/>
        <end position="708"/>
    </location>
</feature>
<keyword evidence="4 10" id="KW-0812">Transmembrane</keyword>
<dbReference type="EMBL" id="AZNF01000008">
    <property type="protein sequence ID" value="KID64599.1"/>
    <property type="molecule type" value="Genomic_DNA"/>
</dbReference>
<dbReference type="VEuPathDB" id="FungiDB:MAN_06773"/>
<dbReference type="Proteomes" id="UP000031186">
    <property type="component" value="Unassembled WGS sequence"/>
</dbReference>
<evidence type="ECO:0000256" key="4">
    <source>
        <dbReference type="ARBA" id="ARBA00022692"/>
    </source>
</evidence>
<feature type="transmembrane region" description="Helical" evidence="10">
    <location>
        <begin position="165"/>
        <end position="185"/>
    </location>
</feature>
<feature type="transmembrane region" description="Helical" evidence="10">
    <location>
        <begin position="91"/>
        <end position="111"/>
    </location>
</feature>
<protein>
    <submittedName>
        <fullName evidence="11">Oligopeptide transporter OPT-like protein</fullName>
    </submittedName>
</protein>
<feature type="transmembrane region" description="Helical" evidence="10">
    <location>
        <begin position="720"/>
        <end position="744"/>
    </location>
</feature>
<dbReference type="OrthoDB" id="9986677at2759"/>
<dbReference type="GO" id="GO:0015031">
    <property type="term" value="P:protein transport"/>
    <property type="evidence" value="ECO:0007669"/>
    <property type="project" value="UniProtKB-KW"/>
</dbReference>
<evidence type="ECO:0000313" key="11">
    <source>
        <dbReference type="EMBL" id="KID64599.1"/>
    </source>
</evidence>
<keyword evidence="5" id="KW-0571">Peptide transport</keyword>
<dbReference type="HOGENOM" id="CLU_004965_1_1_1"/>
<feature type="transmembrane region" description="Helical" evidence="10">
    <location>
        <begin position="305"/>
        <end position="324"/>
    </location>
</feature>
<feature type="transmembrane region" description="Helical" evidence="10">
    <location>
        <begin position="641"/>
        <end position="662"/>
    </location>
</feature>
<feature type="transmembrane region" description="Helical" evidence="10">
    <location>
        <begin position="413"/>
        <end position="433"/>
    </location>
</feature>
<evidence type="ECO:0000256" key="6">
    <source>
        <dbReference type="ARBA" id="ARBA00022927"/>
    </source>
</evidence>
<evidence type="ECO:0000256" key="9">
    <source>
        <dbReference type="SAM" id="MobiDB-lite"/>
    </source>
</evidence>
<dbReference type="NCBIfam" id="TIGR00728">
    <property type="entry name" value="OPT_sfam"/>
    <property type="match status" value="1"/>
</dbReference>
<name>A0A0B4G886_METAF</name>
<organism evidence="11 12">
    <name type="scientific">Metarhizium anisopliae (strain ARSEF 549)</name>
    <dbReference type="NCBI Taxonomy" id="3151832"/>
    <lineage>
        <taxon>Eukaryota</taxon>
        <taxon>Fungi</taxon>
        <taxon>Dikarya</taxon>
        <taxon>Ascomycota</taxon>
        <taxon>Pezizomycotina</taxon>
        <taxon>Sordariomycetes</taxon>
        <taxon>Hypocreomycetidae</taxon>
        <taxon>Hypocreales</taxon>
        <taxon>Clavicipitaceae</taxon>
        <taxon>Metarhizium</taxon>
    </lineage>
</organism>
<dbReference type="InterPro" id="IPR004648">
    <property type="entry name" value="Oligpept_transpt"/>
</dbReference>
<keyword evidence="8 10" id="KW-0472">Membrane</keyword>
<feature type="transmembrane region" description="Helical" evidence="10">
    <location>
        <begin position="465"/>
        <end position="485"/>
    </location>
</feature>
<comment type="subcellular location">
    <subcellularLocation>
        <location evidence="1">Membrane</location>
        <topology evidence="1">Multi-pass membrane protein</topology>
    </subcellularLocation>
</comment>
<dbReference type="PANTHER" id="PTHR22601">
    <property type="entry name" value="ISP4 LIKE PROTEIN"/>
    <property type="match status" value="1"/>
</dbReference>
<evidence type="ECO:0000256" key="3">
    <source>
        <dbReference type="ARBA" id="ARBA00022448"/>
    </source>
</evidence>
<feature type="transmembrane region" description="Helical" evidence="10">
    <location>
        <begin position="223"/>
        <end position="243"/>
    </location>
</feature>
<evidence type="ECO:0000256" key="8">
    <source>
        <dbReference type="ARBA" id="ARBA00023136"/>
    </source>
</evidence>
<comment type="caution">
    <text evidence="11">The sequence shown here is derived from an EMBL/GenBank/DDBJ whole genome shotgun (WGS) entry which is preliminary data.</text>
</comment>
<feature type="transmembrane region" description="Helical" evidence="10">
    <location>
        <begin position="197"/>
        <end position="217"/>
    </location>
</feature>
<sequence length="786" mass="87893">MGLKERFVTVTRSWSATDEDAAEASPPRNELRLRKQHRWDPFLDNERLETSTDDAESAPAVDEAVQDDSPYPEVRASVPPTDDPDMPVNTIRAWFLGVLLCTVIAACNVLLSLRRQSTSISPTVVQLLAYPMGVGLAKVLPTTVYRVSSHEFTLNPGPFNVKEHTVITMMTAAGSSISYAIEILLAQEVFYDQHFKWGFQLLLMVSTQAMGFGVAGIARRFLVWPSAMVWPANLVTCTVMYALHTHVPADPAATGGWKMGRYSFFLVVALACFAWTWVPQVFAQFLQYFAFACWIAPRNVVVNQVFGAFTGLGIVPVTFDWLTVSSWLGSPLESPAFAIFNVAFGLFICLVGAAGLVWAGPDYYRYLPISANSNFDRYAGVYNTSRILNANFTINEAAYHEYSPILLGANFSLSYGMGFAGLISTIVHVVVFYGGDIWSRVKDPQYDEPDVHLRLMRRYKEAPQWWFAAIFSISFAFGMIASQAWQTHLPWWAYIVCIVIGAALFIPIGMVQAITNQQTGLNVVTEMIFGYMLPGRPVAMMLFKSWGYMLSSNGLDYISNMKIGHYMKVPPRSMFAAQAFAVVWLAVVQTCTYNFLLGNIDGICTKDQAQGLTCPNARTFYNSSVIWGVIGPKRVFGLGGIYSWINWFWLIGAALPVVQYLVARRYPRSFVRFIVWPAVFSASSIVPPATLYFLTPWVIVGLFFNWYIRRRYFGWWTQYTYVLSGALDIGSRICVVIIALALGLGNVPDLEWWGNTVPFDTLDFEGTAVTKAFVKNVTKPLGPSVW</sequence>
<keyword evidence="3" id="KW-0813">Transport</keyword>
<feature type="non-terminal residue" evidence="11">
    <location>
        <position position="1"/>
    </location>
</feature>
<gene>
    <name evidence="11" type="ORF">MAN_06773</name>
</gene>
<reference evidence="11 12" key="1">
    <citation type="journal article" date="2014" name="Proc. Natl. Acad. Sci. U.S.A.">
        <title>Trajectory and genomic determinants of fungal-pathogen speciation and host adaptation.</title>
        <authorList>
            <person name="Hu X."/>
            <person name="Xiao G."/>
            <person name="Zheng P."/>
            <person name="Shang Y."/>
            <person name="Su Y."/>
            <person name="Zhang X."/>
            <person name="Liu X."/>
            <person name="Zhan S."/>
            <person name="St Leger R.J."/>
            <person name="Wang C."/>
        </authorList>
    </citation>
    <scope>NUCLEOTIDE SEQUENCE [LARGE SCALE GENOMIC DNA]</scope>
    <source>
        <strain evidence="11 12">ARSEF 549</strain>
    </source>
</reference>
<dbReference type="GO" id="GO:0016020">
    <property type="term" value="C:membrane"/>
    <property type="evidence" value="ECO:0007669"/>
    <property type="project" value="UniProtKB-SubCell"/>
</dbReference>
<keyword evidence="7 10" id="KW-1133">Transmembrane helix</keyword>
<evidence type="ECO:0000256" key="1">
    <source>
        <dbReference type="ARBA" id="ARBA00004141"/>
    </source>
</evidence>
<evidence type="ECO:0000256" key="7">
    <source>
        <dbReference type="ARBA" id="ARBA00022989"/>
    </source>
</evidence>
<keyword evidence="12" id="KW-1185">Reference proteome</keyword>
<feature type="transmembrane region" description="Helical" evidence="10">
    <location>
        <begin position="264"/>
        <end position="285"/>
    </location>
</feature>
<comment type="similarity">
    <text evidence="2">Belongs to the oligopeptide OPT transporter family.</text>
</comment>
<feature type="region of interest" description="Disordered" evidence="9">
    <location>
        <begin position="15"/>
        <end position="83"/>
    </location>
</feature>
<dbReference type="GO" id="GO:0035673">
    <property type="term" value="F:oligopeptide transmembrane transporter activity"/>
    <property type="evidence" value="ECO:0007669"/>
    <property type="project" value="InterPro"/>
</dbReference>
<dbReference type="InterPro" id="IPR004813">
    <property type="entry name" value="OPT"/>
</dbReference>
<evidence type="ECO:0000256" key="5">
    <source>
        <dbReference type="ARBA" id="ARBA00022856"/>
    </source>
</evidence>
<feature type="transmembrane region" description="Helical" evidence="10">
    <location>
        <begin position="123"/>
        <end position="145"/>
    </location>
</feature>
<evidence type="ECO:0000313" key="12">
    <source>
        <dbReference type="Proteomes" id="UP000031186"/>
    </source>
</evidence>